<feature type="transmembrane region" description="Helical" evidence="1">
    <location>
        <begin position="116"/>
        <end position="138"/>
    </location>
</feature>
<comment type="caution">
    <text evidence="2">The sequence shown here is derived from an EMBL/GenBank/DDBJ whole genome shotgun (WGS) entry which is preliminary data.</text>
</comment>
<feature type="transmembrane region" description="Helical" evidence="1">
    <location>
        <begin position="211"/>
        <end position="237"/>
    </location>
</feature>
<dbReference type="EMBL" id="JAFJZO010000015">
    <property type="protein sequence ID" value="KAG5509161.1"/>
    <property type="molecule type" value="Genomic_DNA"/>
</dbReference>
<dbReference type="GeneID" id="94292198"/>
<feature type="transmembrane region" description="Helical" evidence="1">
    <location>
        <begin position="150"/>
        <end position="169"/>
    </location>
</feature>
<keyword evidence="1" id="KW-1133">Transmembrane helix</keyword>
<feature type="transmembrane region" description="Helical" evidence="1">
    <location>
        <begin position="181"/>
        <end position="199"/>
    </location>
</feature>
<evidence type="ECO:0000313" key="2">
    <source>
        <dbReference type="EMBL" id="KAG5509161.1"/>
    </source>
</evidence>
<dbReference type="KEGG" id="phet:94292198"/>
<dbReference type="OrthoDB" id="17328at2759"/>
<keyword evidence="3" id="KW-1185">Reference proteome</keyword>
<dbReference type="PANTHER" id="PTHR20948:SF2">
    <property type="entry name" value="TRANSMEMBRANE PROTEIN 164"/>
    <property type="match status" value="1"/>
</dbReference>
<gene>
    <name evidence="2" type="ORF">JKF63_06170</name>
</gene>
<feature type="transmembrane region" description="Helical" evidence="1">
    <location>
        <begin position="257"/>
        <end position="278"/>
    </location>
</feature>
<dbReference type="Pfam" id="PF14808">
    <property type="entry name" value="TMEM164"/>
    <property type="match status" value="1"/>
</dbReference>
<proteinExistence type="predicted"/>
<dbReference type="PANTHER" id="PTHR20948">
    <property type="entry name" value="TRANSMEMBRANE PROTEIN 164"/>
    <property type="match status" value="1"/>
</dbReference>
<sequence length="294" mass="33518">MDAKVVEWCDYLVADVLDDLLQLIAGRTGMRWGVMPAQLYWFQTPKVHVVLCAVVMAFCAALHRQSRGFRSGAIARLSMAGWNRSLRCPINKLIAYILMTLLALQVYTKLCRQKPFVQLGWLLMPCHVFTAMWIYIFLCDRPHQYGSGCYLASLLVDWAWGPMTALIQPDWGDNQYFWERYIFFVHHGLLLFLPVYFVTRYNTLRLDWAHLCHLTWVSTAFNFAFLTPCALVLGLNVNYQLAPPRLSSAAPAVLSTVLYRPAFVPVFMAMSITANITIRLLGKVIGKLLLTSSP</sequence>
<protein>
    <recommendedName>
        <fullName evidence="4">Transmembrane protein 164</fullName>
    </recommendedName>
</protein>
<reference evidence="2 3" key="1">
    <citation type="submission" date="2021-02" db="EMBL/GenBank/DDBJ databases">
        <title>Porcisia hertigi Genome sequencing and assembly.</title>
        <authorList>
            <person name="Almutairi H."/>
            <person name="Gatherer D."/>
        </authorList>
    </citation>
    <scope>NUCLEOTIDE SEQUENCE [LARGE SCALE GENOMIC DNA]</scope>
    <source>
        <strain evidence="2 3">C119</strain>
    </source>
</reference>
<name>A0A836ID53_9TRYP</name>
<keyword evidence="1" id="KW-0472">Membrane</keyword>
<evidence type="ECO:0000256" key="1">
    <source>
        <dbReference type="SAM" id="Phobius"/>
    </source>
</evidence>
<feature type="transmembrane region" description="Helical" evidence="1">
    <location>
        <begin position="93"/>
        <end position="110"/>
    </location>
</feature>
<organism evidence="2 3">
    <name type="scientific">Porcisia hertigi</name>
    <dbReference type="NCBI Taxonomy" id="2761500"/>
    <lineage>
        <taxon>Eukaryota</taxon>
        <taxon>Discoba</taxon>
        <taxon>Euglenozoa</taxon>
        <taxon>Kinetoplastea</taxon>
        <taxon>Metakinetoplastina</taxon>
        <taxon>Trypanosomatida</taxon>
        <taxon>Trypanosomatidae</taxon>
        <taxon>Leishmaniinae</taxon>
        <taxon>Porcisia</taxon>
    </lineage>
</organism>
<evidence type="ECO:0008006" key="4">
    <source>
        <dbReference type="Google" id="ProtNLM"/>
    </source>
</evidence>
<accession>A0A836ID53</accession>
<dbReference type="AlphaFoldDB" id="A0A836ID53"/>
<dbReference type="RefSeq" id="XP_067758468.1">
    <property type="nucleotide sequence ID" value="XM_067902121.1"/>
</dbReference>
<dbReference type="Proteomes" id="UP000674318">
    <property type="component" value="Unassembled WGS sequence"/>
</dbReference>
<evidence type="ECO:0000313" key="3">
    <source>
        <dbReference type="Proteomes" id="UP000674318"/>
    </source>
</evidence>
<dbReference type="InterPro" id="IPR026508">
    <property type="entry name" value="TMEM164"/>
</dbReference>
<keyword evidence="1" id="KW-0812">Transmembrane</keyword>
<feature type="transmembrane region" description="Helical" evidence="1">
    <location>
        <begin position="40"/>
        <end position="62"/>
    </location>
</feature>